<keyword evidence="4 5" id="KW-0472">Membrane</keyword>
<protein>
    <recommendedName>
        <fullName evidence="6">DUF202 domain-containing protein</fullName>
    </recommendedName>
</protein>
<dbReference type="GO" id="GO:0016237">
    <property type="term" value="P:microautophagy"/>
    <property type="evidence" value="ECO:0007669"/>
    <property type="project" value="TreeGrafter"/>
</dbReference>
<evidence type="ECO:0000256" key="1">
    <source>
        <dbReference type="ARBA" id="ARBA00004127"/>
    </source>
</evidence>
<dbReference type="OrthoDB" id="2243669at2759"/>
<evidence type="ECO:0000313" key="8">
    <source>
        <dbReference type="Proteomes" id="UP000281245"/>
    </source>
</evidence>
<sequence length="103" mass="11174">NHLPQLEFSIILGSIAATLLNFGDTISLASAWAFTVVAVVALFYSLGLYLWRVSAIKSRRAVDYHDRWGPSALCFLLLIAVAISFAYRWAKGGEGGLKDGVKG</sequence>
<dbReference type="GO" id="GO:0000329">
    <property type="term" value="C:fungal-type vacuole membrane"/>
    <property type="evidence" value="ECO:0007669"/>
    <property type="project" value="TreeGrafter"/>
</dbReference>
<keyword evidence="3 5" id="KW-1133">Transmembrane helix</keyword>
<feature type="transmembrane region" description="Helical" evidence="5">
    <location>
        <begin position="72"/>
        <end position="90"/>
    </location>
</feature>
<keyword evidence="2 5" id="KW-0812">Transmembrane</keyword>
<evidence type="ECO:0000256" key="2">
    <source>
        <dbReference type="ARBA" id="ARBA00022692"/>
    </source>
</evidence>
<feature type="domain" description="DUF202" evidence="6">
    <location>
        <begin position="7"/>
        <end position="54"/>
    </location>
</feature>
<accession>A0A3M6W4H4</accession>
<evidence type="ECO:0000256" key="5">
    <source>
        <dbReference type="SAM" id="Phobius"/>
    </source>
</evidence>
<reference evidence="7 8" key="1">
    <citation type="journal article" date="2018" name="BMC Genomics">
        <title>Genomic evidence for intraspecific hybridization in a clonal and extremely halotolerant yeast.</title>
        <authorList>
            <person name="Gostincar C."/>
            <person name="Stajich J.E."/>
            <person name="Zupancic J."/>
            <person name="Zalar P."/>
            <person name="Gunde-Cimerman N."/>
        </authorList>
    </citation>
    <scope>NUCLEOTIDE SEQUENCE [LARGE SCALE GENOMIC DNA]</scope>
    <source>
        <strain evidence="7 8">EXF-6656</strain>
    </source>
</reference>
<comment type="subcellular location">
    <subcellularLocation>
        <location evidence="1">Endomembrane system</location>
        <topology evidence="1">Multi-pass membrane protein</topology>
    </subcellularLocation>
</comment>
<evidence type="ECO:0000259" key="6">
    <source>
        <dbReference type="Pfam" id="PF02656"/>
    </source>
</evidence>
<dbReference type="GO" id="GO:0042144">
    <property type="term" value="P:vacuole fusion, non-autophagic"/>
    <property type="evidence" value="ECO:0007669"/>
    <property type="project" value="TreeGrafter"/>
</dbReference>
<dbReference type="PANTHER" id="PTHR46140:SF1">
    <property type="entry name" value="VACUOLAR TRANSPORTER CHAPERONE COMPLEX SUBUNIT 4-RELATED"/>
    <property type="match status" value="1"/>
</dbReference>
<dbReference type="GO" id="GO:0033254">
    <property type="term" value="C:vacuolar transporter chaperone complex"/>
    <property type="evidence" value="ECO:0007669"/>
    <property type="project" value="TreeGrafter"/>
</dbReference>
<dbReference type="GO" id="GO:0006797">
    <property type="term" value="P:polyphosphate metabolic process"/>
    <property type="evidence" value="ECO:0007669"/>
    <property type="project" value="TreeGrafter"/>
</dbReference>
<dbReference type="InterPro" id="IPR051572">
    <property type="entry name" value="VTC_Complex_Subunit"/>
</dbReference>
<organism evidence="7 8">
    <name type="scientific">Hortaea werneckii</name>
    <name type="common">Black yeast</name>
    <name type="synonym">Cladosporium werneckii</name>
    <dbReference type="NCBI Taxonomy" id="91943"/>
    <lineage>
        <taxon>Eukaryota</taxon>
        <taxon>Fungi</taxon>
        <taxon>Dikarya</taxon>
        <taxon>Ascomycota</taxon>
        <taxon>Pezizomycotina</taxon>
        <taxon>Dothideomycetes</taxon>
        <taxon>Dothideomycetidae</taxon>
        <taxon>Mycosphaerellales</taxon>
        <taxon>Teratosphaeriaceae</taxon>
        <taxon>Hortaea</taxon>
    </lineage>
</organism>
<dbReference type="Pfam" id="PF02656">
    <property type="entry name" value="DUF202"/>
    <property type="match status" value="1"/>
</dbReference>
<proteinExistence type="predicted"/>
<evidence type="ECO:0000256" key="3">
    <source>
        <dbReference type="ARBA" id="ARBA00022989"/>
    </source>
</evidence>
<feature type="non-terminal residue" evidence="7">
    <location>
        <position position="1"/>
    </location>
</feature>
<dbReference type="PANTHER" id="PTHR46140">
    <property type="entry name" value="VACUOLAR TRANSPORTER CHAPERONE 1-RELATED"/>
    <property type="match status" value="1"/>
</dbReference>
<feature type="transmembrane region" description="Helical" evidence="5">
    <location>
        <begin position="29"/>
        <end position="51"/>
    </location>
</feature>
<dbReference type="InterPro" id="IPR003807">
    <property type="entry name" value="DUF202"/>
</dbReference>
<gene>
    <name evidence="7" type="ORF">D0869_13944</name>
</gene>
<comment type="caution">
    <text evidence="7">The sequence shown here is derived from an EMBL/GenBank/DDBJ whole genome shotgun (WGS) entry which is preliminary data.</text>
</comment>
<evidence type="ECO:0000313" key="7">
    <source>
        <dbReference type="EMBL" id="RMX73100.1"/>
    </source>
</evidence>
<dbReference type="GO" id="GO:0012505">
    <property type="term" value="C:endomembrane system"/>
    <property type="evidence" value="ECO:0007669"/>
    <property type="project" value="UniProtKB-SubCell"/>
</dbReference>
<dbReference type="GO" id="GO:0007034">
    <property type="term" value="P:vacuolar transport"/>
    <property type="evidence" value="ECO:0007669"/>
    <property type="project" value="TreeGrafter"/>
</dbReference>
<dbReference type="AlphaFoldDB" id="A0A3M6W4H4"/>
<evidence type="ECO:0000256" key="4">
    <source>
        <dbReference type="ARBA" id="ARBA00023136"/>
    </source>
</evidence>
<dbReference type="Proteomes" id="UP000281245">
    <property type="component" value="Unassembled WGS sequence"/>
</dbReference>
<name>A0A3M6W4H4_HORWE</name>
<dbReference type="EMBL" id="QWIJ01001935">
    <property type="protein sequence ID" value="RMX73100.1"/>
    <property type="molecule type" value="Genomic_DNA"/>
</dbReference>